<keyword evidence="6" id="KW-1185">Reference proteome</keyword>
<comment type="caution">
    <text evidence="5">The sequence shown here is derived from an EMBL/GenBank/DDBJ whole genome shotgun (WGS) entry which is preliminary data.</text>
</comment>
<feature type="region of interest" description="Disordered" evidence="4">
    <location>
        <begin position="343"/>
        <end position="362"/>
    </location>
</feature>
<dbReference type="Proteomes" id="UP000195402">
    <property type="component" value="Unassembled WGS sequence"/>
</dbReference>
<sequence length="1113" mass="123840">MHLSQVSWLAILIEMDRRSWPWKKKSSDKAAEKTVFAPDAAGASFASAGSQGAQENSKKVNYVQISMESYAHLTELEDEVKTLNDQIKTLNEEVNTLNEKLSSANSEMTTKDNLVKQHAKVAEEAVSGWEKAEAEASALKHQLESVTLLKLTAEDRASHLDGALKECMRQIRNVKDEHEKKLHEVILTKTKQWDKIKLELEAKIVDFDQELLRCSAENAAISRSLQERSNMLMKISEEKSQAEAEIELLKENIMSCQKEISSLKYELHISSKELEIRNEEKNMSMRSAEVANKQHLEGVKKIAKLEAECQRLRGLVRKKLPGPAALAQMKLEVENLGRDYGEPRLRRSPGQGPIPNMATPPEISLDNVQQCHKETEFLTSRMLAMEEETKMLKEALTKRNSELQASRNMCAKTASKLRSLESQVQLLHQQRNSPKSNAEMPAEGFSSQNASNPPSLTSMSEDGIDEEGSVAESWATALISELSHFKKERNVDKANKAEMNHLELMDDFLEMERLACLSADSNGVTSVSGRVTDKTPENEGQHIFTDVAKSGNHQSDVQPDLDSSNHVSSGEKLSEREVESNMNLVPLSELQSRISTIFESEAKDGDVGKILEDIKRAVQDIQHAVAQHSVTCISNEEHSADVTGNQQSCPQDRSEAGESGVSLIQDSRPGTDAEHTIDQELVIAVSQIHDFVLALRKEATSVHGIRPDEHGLSKKVEEFSNSVNKVLCHKMSFDNLVLDLSHVLAKASELSINFFGYKGNEGETNTSDCIDKVTLLEKKVVQDDSLRERLPNGCAHISQSASDPEVLREGSLSPGIDLNVKSCKCSFEELEQMKLEKDSMVMDLARCTENLEHTKSQLQETEQLLTELKSQLASSQNSNSLAETQLKCMAESYKSLETRTQKLEAEVTLLREKNETLHNELHEEKQNHQDALAKCSSLQEQIERNDSCLRCSLSSAAEEDKLKKEKEIAAAAEKLAECQETIFLLGKQLKALHPPSEQTASPFIEVFVEDEVSPRSLDPHSRFGSHDFDLAQMENSSSNGATAGPGSPPDPLDSSFCPSETESNQYLRSPVNSKRPKHRPTKSSSSSSSSVLTPEKHSRGFSRFFSTKSRTAQ</sequence>
<feature type="coiled-coil region" evidence="3">
    <location>
        <begin position="844"/>
        <end position="981"/>
    </location>
</feature>
<gene>
    <name evidence="5" type="ORF">BVC80_9015g39</name>
</gene>
<dbReference type="InterPro" id="IPR008587">
    <property type="entry name" value="FPP_plant"/>
</dbReference>
<evidence type="ECO:0000256" key="3">
    <source>
        <dbReference type="SAM" id="Coils"/>
    </source>
</evidence>
<dbReference type="OrthoDB" id="1926355at2759"/>
<dbReference type="PANTHER" id="PTHR31580">
    <property type="entry name" value="FILAMENT-LIKE PLANT PROTEIN 4"/>
    <property type="match status" value="1"/>
</dbReference>
<feature type="region of interest" description="Disordered" evidence="4">
    <location>
        <begin position="641"/>
        <end position="671"/>
    </location>
</feature>
<reference evidence="5 6" key="1">
    <citation type="journal article" date="2017" name="Mol. Plant">
        <title>The Genome of Medicinal Plant Macleaya cordata Provides New Insights into Benzylisoquinoline Alkaloids Metabolism.</title>
        <authorList>
            <person name="Liu X."/>
            <person name="Liu Y."/>
            <person name="Huang P."/>
            <person name="Ma Y."/>
            <person name="Qing Z."/>
            <person name="Tang Q."/>
            <person name="Cao H."/>
            <person name="Cheng P."/>
            <person name="Zheng Y."/>
            <person name="Yuan Z."/>
            <person name="Zhou Y."/>
            <person name="Liu J."/>
            <person name="Tang Z."/>
            <person name="Zhuo Y."/>
            <person name="Zhang Y."/>
            <person name="Yu L."/>
            <person name="Huang J."/>
            <person name="Yang P."/>
            <person name="Peng Q."/>
            <person name="Zhang J."/>
            <person name="Jiang W."/>
            <person name="Zhang Z."/>
            <person name="Lin K."/>
            <person name="Ro D.K."/>
            <person name="Chen X."/>
            <person name="Xiong X."/>
            <person name="Shang Y."/>
            <person name="Huang S."/>
            <person name="Zeng J."/>
        </authorList>
    </citation>
    <scope>NUCLEOTIDE SEQUENCE [LARGE SCALE GENOMIC DNA]</scope>
    <source>
        <strain evidence="6">cv. BLH2017</strain>
        <tissue evidence="5">Root</tissue>
    </source>
</reference>
<comment type="similarity">
    <text evidence="1">Belongs to the FPP family.</text>
</comment>
<evidence type="ECO:0000256" key="2">
    <source>
        <dbReference type="ARBA" id="ARBA00023054"/>
    </source>
</evidence>
<feature type="compositionally biased region" description="Polar residues" evidence="4">
    <location>
        <begin position="445"/>
        <end position="460"/>
    </location>
</feature>
<organism evidence="5 6">
    <name type="scientific">Macleaya cordata</name>
    <name type="common">Five-seeded plume-poppy</name>
    <name type="synonym">Bocconia cordata</name>
    <dbReference type="NCBI Taxonomy" id="56857"/>
    <lineage>
        <taxon>Eukaryota</taxon>
        <taxon>Viridiplantae</taxon>
        <taxon>Streptophyta</taxon>
        <taxon>Embryophyta</taxon>
        <taxon>Tracheophyta</taxon>
        <taxon>Spermatophyta</taxon>
        <taxon>Magnoliopsida</taxon>
        <taxon>Ranunculales</taxon>
        <taxon>Papaveraceae</taxon>
        <taxon>Papaveroideae</taxon>
        <taxon>Macleaya</taxon>
    </lineage>
</organism>
<feature type="coiled-coil region" evidence="3">
    <location>
        <begin position="73"/>
        <end position="107"/>
    </location>
</feature>
<dbReference type="OMA" id="AQKSNGM"/>
<evidence type="ECO:0000313" key="6">
    <source>
        <dbReference type="Proteomes" id="UP000195402"/>
    </source>
</evidence>
<evidence type="ECO:0000256" key="1">
    <source>
        <dbReference type="ARBA" id="ARBA00005921"/>
    </source>
</evidence>
<feature type="region of interest" description="Disordered" evidence="4">
    <location>
        <begin position="551"/>
        <end position="579"/>
    </location>
</feature>
<accession>A0A200QQD7</accession>
<name>A0A200QQD7_MACCD</name>
<dbReference type="Pfam" id="PF05911">
    <property type="entry name" value="FPP"/>
    <property type="match status" value="1"/>
</dbReference>
<feature type="compositionally biased region" description="Polar residues" evidence="4">
    <location>
        <begin position="1104"/>
        <end position="1113"/>
    </location>
</feature>
<proteinExistence type="inferred from homology"/>
<keyword evidence="2 3" id="KW-0175">Coiled coil</keyword>
<dbReference type="FunCoup" id="A0A200QQD7">
    <property type="interactions" value="890"/>
</dbReference>
<dbReference type="AlphaFoldDB" id="A0A200QQD7"/>
<feature type="compositionally biased region" description="Polar residues" evidence="4">
    <location>
        <begin position="1056"/>
        <end position="1072"/>
    </location>
</feature>
<dbReference type="EMBL" id="MVGT01001373">
    <property type="protein sequence ID" value="OVA12632.1"/>
    <property type="molecule type" value="Genomic_DNA"/>
</dbReference>
<feature type="compositionally biased region" description="Polar residues" evidence="4">
    <location>
        <begin position="425"/>
        <end position="436"/>
    </location>
</feature>
<dbReference type="PANTHER" id="PTHR31580:SF4">
    <property type="entry name" value="FILAMENT-LIKE PLANT PROTEIN 6"/>
    <property type="match status" value="1"/>
</dbReference>
<evidence type="ECO:0000313" key="5">
    <source>
        <dbReference type="EMBL" id="OVA12632.1"/>
    </source>
</evidence>
<feature type="region of interest" description="Disordered" evidence="4">
    <location>
        <begin position="1032"/>
        <end position="1113"/>
    </location>
</feature>
<feature type="compositionally biased region" description="Polar residues" evidence="4">
    <location>
        <begin position="551"/>
        <end position="568"/>
    </location>
</feature>
<feature type="compositionally biased region" description="Polar residues" evidence="4">
    <location>
        <begin position="642"/>
        <end position="651"/>
    </location>
</feature>
<protein>
    <submittedName>
        <fullName evidence="5">Filament-like plant protein</fullName>
    </submittedName>
</protein>
<feature type="coiled-coil region" evidence="3">
    <location>
        <begin position="225"/>
        <end position="266"/>
    </location>
</feature>
<dbReference type="InParanoid" id="A0A200QQD7"/>
<dbReference type="STRING" id="56857.A0A200QQD7"/>
<feature type="region of interest" description="Disordered" evidence="4">
    <location>
        <begin position="425"/>
        <end position="469"/>
    </location>
</feature>
<evidence type="ECO:0000256" key="4">
    <source>
        <dbReference type="SAM" id="MobiDB-lite"/>
    </source>
</evidence>